<name>A0A8J2SAR3_9STRA</name>
<gene>
    <name evidence="2" type="ORF">PECAL_1P11850</name>
</gene>
<evidence type="ECO:0000313" key="3">
    <source>
        <dbReference type="Proteomes" id="UP000789595"/>
    </source>
</evidence>
<feature type="signal peptide" evidence="1">
    <location>
        <begin position="1"/>
        <end position="16"/>
    </location>
</feature>
<organism evidence="2 3">
    <name type="scientific">Pelagomonas calceolata</name>
    <dbReference type="NCBI Taxonomy" id="35677"/>
    <lineage>
        <taxon>Eukaryota</taxon>
        <taxon>Sar</taxon>
        <taxon>Stramenopiles</taxon>
        <taxon>Ochrophyta</taxon>
        <taxon>Pelagophyceae</taxon>
        <taxon>Pelagomonadales</taxon>
        <taxon>Pelagomonadaceae</taxon>
        <taxon>Pelagomonas</taxon>
    </lineage>
</organism>
<sequence>MRRRTRALLLAGAVAARVLDTQRAVSLPVDSERQRVVTVDASPLAVKRALRRYDARSHKVCGAVVAKAHRRHERNQDGLGAQVLRADQLAPLLLAHALTGLRIACRSHEWDFGHAYGEEGAMALFGCGRDDRGGMAGVGVFAASAALDRLLGVDETEPRETSWVQRVFSRFQPAPAPAPVVTVVNPRISIERRDAFLAAVPLLKPLQRGEANASFACAAYDVYCVKVSAAWSKNVSLTSVAGAHSFQLARKVLRPQFDLVKAARPRPLDVWGNATVRVALHVRRGDVMPVDKGDRGAREGAAWGLPLKAQCKAVELAAYWPCLRAYLESRANETARVVVVSTAGRADLPGADDAPVADVAYLADRPPPPRATPRSNAHVDAIARDLDVMASATAIFFSPASSMALLGAALAPEDVHLFEVRSHAKGCGGVGAACHRLKSHKRGGGVYTASSPSSLPS</sequence>
<evidence type="ECO:0000313" key="2">
    <source>
        <dbReference type="EMBL" id="CAH0364804.1"/>
    </source>
</evidence>
<keyword evidence="3" id="KW-1185">Reference proteome</keyword>
<dbReference type="AlphaFoldDB" id="A0A8J2SAR3"/>
<feature type="chain" id="PRO_5035272358" evidence="1">
    <location>
        <begin position="17"/>
        <end position="457"/>
    </location>
</feature>
<dbReference type="EMBL" id="CAKKNE010000001">
    <property type="protein sequence ID" value="CAH0364804.1"/>
    <property type="molecule type" value="Genomic_DNA"/>
</dbReference>
<reference evidence="2" key="1">
    <citation type="submission" date="2021-11" db="EMBL/GenBank/DDBJ databases">
        <authorList>
            <consortium name="Genoscope - CEA"/>
            <person name="William W."/>
        </authorList>
    </citation>
    <scope>NUCLEOTIDE SEQUENCE</scope>
</reference>
<comment type="caution">
    <text evidence="2">The sequence shown here is derived from an EMBL/GenBank/DDBJ whole genome shotgun (WGS) entry which is preliminary data.</text>
</comment>
<accession>A0A8J2SAR3</accession>
<dbReference type="Proteomes" id="UP000789595">
    <property type="component" value="Unassembled WGS sequence"/>
</dbReference>
<proteinExistence type="predicted"/>
<protein>
    <submittedName>
        <fullName evidence="2">Uncharacterized protein</fullName>
    </submittedName>
</protein>
<evidence type="ECO:0000256" key="1">
    <source>
        <dbReference type="SAM" id="SignalP"/>
    </source>
</evidence>
<keyword evidence="1" id="KW-0732">Signal</keyword>